<keyword evidence="4" id="KW-1185">Reference proteome</keyword>
<evidence type="ECO:0000256" key="2">
    <source>
        <dbReference type="ARBA" id="ARBA00023002"/>
    </source>
</evidence>
<dbReference type="InterPro" id="IPR036291">
    <property type="entry name" value="NAD(P)-bd_dom_sf"/>
</dbReference>
<dbReference type="PANTHER" id="PTHR24321:SF14">
    <property type="entry name" value="SHORT-CHAIN TYPE DEHYDROGENASE_REDUCTASE BLR2146-RELATED"/>
    <property type="match status" value="1"/>
</dbReference>
<keyword evidence="2" id="KW-0560">Oxidoreductase</keyword>
<evidence type="ECO:0000313" key="4">
    <source>
        <dbReference type="Proteomes" id="UP000198253"/>
    </source>
</evidence>
<dbReference type="EMBL" id="LT607413">
    <property type="protein sequence ID" value="SCF24666.1"/>
    <property type="molecule type" value="Genomic_DNA"/>
</dbReference>
<dbReference type="CDD" id="cd05233">
    <property type="entry name" value="SDR_c"/>
    <property type="match status" value="1"/>
</dbReference>
<accession>A0A1C4YVI9</accession>
<proteinExistence type="inferred from homology"/>
<dbReference type="GO" id="GO:0016491">
    <property type="term" value="F:oxidoreductase activity"/>
    <property type="evidence" value="ECO:0007669"/>
    <property type="project" value="UniProtKB-KW"/>
</dbReference>
<dbReference type="RefSeq" id="WP_088983332.1">
    <property type="nucleotide sequence ID" value="NZ_JBFAII010000011.1"/>
</dbReference>
<dbReference type="Gene3D" id="3.40.50.720">
    <property type="entry name" value="NAD(P)-binding Rossmann-like Domain"/>
    <property type="match status" value="1"/>
</dbReference>
<dbReference type="PANTHER" id="PTHR24321">
    <property type="entry name" value="DEHYDROGENASES, SHORT CHAIN"/>
    <property type="match status" value="1"/>
</dbReference>
<dbReference type="Pfam" id="PF13561">
    <property type="entry name" value="adh_short_C2"/>
    <property type="match status" value="1"/>
</dbReference>
<dbReference type="OrthoDB" id="3542748at2"/>
<name>A0A1C4YVI9_MICEC</name>
<dbReference type="PRINTS" id="PR00081">
    <property type="entry name" value="GDHRDH"/>
</dbReference>
<gene>
    <name evidence="3" type="ORF">GA0070618_4430</name>
</gene>
<dbReference type="SUPFAM" id="SSF51735">
    <property type="entry name" value="NAD(P)-binding Rossmann-fold domains"/>
    <property type="match status" value="1"/>
</dbReference>
<evidence type="ECO:0000256" key="1">
    <source>
        <dbReference type="ARBA" id="ARBA00006484"/>
    </source>
</evidence>
<evidence type="ECO:0000313" key="3">
    <source>
        <dbReference type="EMBL" id="SCF24666.1"/>
    </source>
</evidence>
<dbReference type="FunFam" id="3.40.50.720:FF:000084">
    <property type="entry name" value="Short-chain dehydrogenase reductase"/>
    <property type="match status" value="1"/>
</dbReference>
<dbReference type="InParanoid" id="A0A1C4YVI9"/>
<sequence length="273" mass="28453">MRRFEGQVAYVLGGGSDGPARPGEKLPMGNGRAIALRLAAEGARVVVGDKNLDRARLTVAHLATPGLAVRVDAADPAQCAAAVAAAVEFGDGRLDVVVCNVGISGREPVKVQSLADWDLATEVNVRSHWLTAQAALGGMLERRHGVFVFVGSTAGVLSSRRSLSYEATKAAQLAVMRHVAVRYADRGVRANAVVLGNIDSALVRREFGDAGTARGSVVPMRREGRPEEVAGAVAFLASADAGYVTGQSLLVDGGVSAAWPVPPRPSAEVEEKR</sequence>
<dbReference type="Proteomes" id="UP000198253">
    <property type="component" value="Chromosome I"/>
</dbReference>
<comment type="similarity">
    <text evidence="1">Belongs to the short-chain dehydrogenases/reductases (SDR) family.</text>
</comment>
<organism evidence="3 4">
    <name type="scientific">Micromonospora echinospora</name>
    <name type="common">Micromonospora purpurea</name>
    <dbReference type="NCBI Taxonomy" id="1877"/>
    <lineage>
        <taxon>Bacteria</taxon>
        <taxon>Bacillati</taxon>
        <taxon>Actinomycetota</taxon>
        <taxon>Actinomycetes</taxon>
        <taxon>Micromonosporales</taxon>
        <taxon>Micromonosporaceae</taxon>
        <taxon>Micromonospora</taxon>
    </lineage>
</organism>
<protein>
    <submittedName>
        <fullName evidence="3">NAD(P)-dependent dehydrogenase, short-chain alcohol dehydrogenase family</fullName>
    </submittedName>
</protein>
<reference evidence="4" key="1">
    <citation type="submission" date="2016-06" db="EMBL/GenBank/DDBJ databases">
        <authorList>
            <person name="Varghese N."/>
            <person name="Submissions Spin"/>
        </authorList>
    </citation>
    <scope>NUCLEOTIDE SEQUENCE [LARGE SCALE GENOMIC DNA]</scope>
    <source>
        <strain evidence="4">DSM 43816</strain>
    </source>
</reference>
<dbReference type="InterPro" id="IPR002347">
    <property type="entry name" value="SDR_fam"/>
</dbReference>
<dbReference type="AlphaFoldDB" id="A0A1C4YVI9"/>